<feature type="transmembrane region" description="Helical" evidence="6">
    <location>
        <begin position="313"/>
        <end position="336"/>
    </location>
</feature>
<keyword evidence="4 6" id="KW-1133">Transmembrane helix</keyword>
<sequence length="369" mass="38698">MSARLILMARRLRDEWLLGLLLALFPVMLWQVPTDPAAVAALVDWKTIAALAGLLVLSRGLETSGLIERAGRAVIVRLRSERRLAVALVLGAAVLSAVVTNDVALFVTVPLTLALSRLVVLPTGRLVIFQALAVNAGSAVSPVGNPQNLFLWQLSGVGFGEFLLAMLPLAAAMMAILLALVPLAFGSRPIVAARLAPGQALQPRLMAVSLVAYPLFLLLVNAGLAVPAAGAVIALYLIAFRTVLRWVDWPLLLVFILMFVNLGLLGQLPAIAAAVPKALALGGGYGVGAGLSQGMSNVPAAVFLAPFTEDWRALAWGVSVGGFGLAIGSLANLIALRLARAPGLWRAFHLWSLPMFALSFVAGMILIGP</sequence>
<comment type="caution">
    <text evidence="8">The sequence shown here is derived from an EMBL/GenBank/DDBJ whole genome shotgun (WGS) entry which is preliminary data.</text>
</comment>
<evidence type="ECO:0000256" key="4">
    <source>
        <dbReference type="ARBA" id="ARBA00022989"/>
    </source>
</evidence>
<feature type="transmembrane region" description="Helical" evidence="6">
    <location>
        <begin position="162"/>
        <end position="185"/>
    </location>
</feature>
<name>A0ABW2ULE1_9RHOB</name>
<dbReference type="Pfam" id="PF03600">
    <property type="entry name" value="CitMHS"/>
    <property type="match status" value="1"/>
</dbReference>
<evidence type="ECO:0000256" key="3">
    <source>
        <dbReference type="ARBA" id="ARBA00022692"/>
    </source>
</evidence>
<dbReference type="Proteomes" id="UP001596516">
    <property type="component" value="Unassembled WGS sequence"/>
</dbReference>
<keyword evidence="3 6" id="KW-0812">Transmembrane</keyword>
<evidence type="ECO:0000256" key="2">
    <source>
        <dbReference type="ARBA" id="ARBA00022448"/>
    </source>
</evidence>
<keyword evidence="9" id="KW-1185">Reference proteome</keyword>
<feature type="transmembrane region" description="Helical" evidence="6">
    <location>
        <begin position="84"/>
        <end position="107"/>
    </location>
</feature>
<evidence type="ECO:0000259" key="7">
    <source>
        <dbReference type="Pfam" id="PF03600"/>
    </source>
</evidence>
<proteinExistence type="predicted"/>
<feature type="transmembrane region" description="Helical" evidence="6">
    <location>
        <begin position="206"/>
        <end position="239"/>
    </location>
</feature>
<evidence type="ECO:0000256" key="1">
    <source>
        <dbReference type="ARBA" id="ARBA00004141"/>
    </source>
</evidence>
<evidence type="ECO:0000256" key="5">
    <source>
        <dbReference type="ARBA" id="ARBA00023136"/>
    </source>
</evidence>
<feature type="domain" description="Citrate transporter-like" evidence="7">
    <location>
        <begin position="18"/>
        <end position="316"/>
    </location>
</feature>
<dbReference type="RefSeq" id="WP_377405533.1">
    <property type="nucleotide sequence ID" value="NZ_JBHTFQ010000008.1"/>
</dbReference>
<protein>
    <submittedName>
        <fullName evidence="8">SLC13 family permease</fullName>
    </submittedName>
</protein>
<dbReference type="EMBL" id="JBHTFQ010000008">
    <property type="protein sequence ID" value="MFC7705529.1"/>
    <property type="molecule type" value="Genomic_DNA"/>
</dbReference>
<feature type="transmembrane region" description="Helical" evidence="6">
    <location>
        <begin position="251"/>
        <end position="275"/>
    </location>
</feature>
<dbReference type="InterPro" id="IPR051475">
    <property type="entry name" value="Diverse_Ion_Transporter"/>
</dbReference>
<feature type="transmembrane region" description="Helical" evidence="6">
    <location>
        <begin position="348"/>
        <end position="367"/>
    </location>
</feature>
<reference evidence="9" key="1">
    <citation type="journal article" date="2019" name="Int. J. Syst. Evol. Microbiol.">
        <title>The Global Catalogue of Microorganisms (GCM) 10K type strain sequencing project: providing services to taxonomists for standard genome sequencing and annotation.</title>
        <authorList>
            <consortium name="The Broad Institute Genomics Platform"/>
            <consortium name="The Broad Institute Genome Sequencing Center for Infectious Disease"/>
            <person name="Wu L."/>
            <person name="Ma J."/>
        </authorList>
    </citation>
    <scope>NUCLEOTIDE SEQUENCE [LARGE SCALE GENOMIC DNA]</scope>
    <source>
        <strain evidence="9">CGMCC 1.12750</strain>
    </source>
</reference>
<accession>A0ABW2ULE1</accession>
<dbReference type="PANTHER" id="PTHR43568">
    <property type="entry name" value="P PROTEIN"/>
    <property type="match status" value="1"/>
</dbReference>
<organism evidence="8 9">
    <name type="scientific">Plastorhodobacter daqingensis</name>
    <dbReference type="NCBI Taxonomy" id="1387281"/>
    <lineage>
        <taxon>Bacteria</taxon>
        <taxon>Pseudomonadati</taxon>
        <taxon>Pseudomonadota</taxon>
        <taxon>Alphaproteobacteria</taxon>
        <taxon>Rhodobacterales</taxon>
        <taxon>Paracoccaceae</taxon>
        <taxon>Plastorhodobacter</taxon>
    </lineage>
</organism>
<gene>
    <name evidence="8" type="ORF">ACFQXB_15160</name>
</gene>
<keyword evidence="2" id="KW-0813">Transport</keyword>
<comment type="subcellular location">
    <subcellularLocation>
        <location evidence="1">Membrane</location>
        <topology evidence="1">Multi-pass membrane protein</topology>
    </subcellularLocation>
</comment>
<evidence type="ECO:0000256" key="6">
    <source>
        <dbReference type="SAM" id="Phobius"/>
    </source>
</evidence>
<dbReference type="PANTHER" id="PTHR43568:SF1">
    <property type="entry name" value="P PROTEIN"/>
    <property type="match status" value="1"/>
</dbReference>
<evidence type="ECO:0000313" key="9">
    <source>
        <dbReference type="Proteomes" id="UP001596516"/>
    </source>
</evidence>
<evidence type="ECO:0000313" key="8">
    <source>
        <dbReference type="EMBL" id="MFC7705529.1"/>
    </source>
</evidence>
<feature type="transmembrane region" description="Helical" evidence="6">
    <location>
        <begin position="287"/>
        <end position="307"/>
    </location>
</feature>
<dbReference type="InterPro" id="IPR004680">
    <property type="entry name" value="Cit_transptr-like_dom"/>
</dbReference>
<keyword evidence="5 6" id="KW-0472">Membrane</keyword>